<evidence type="ECO:0000313" key="2">
    <source>
        <dbReference type="EMBL" id="KGH46809.1"/>
    </source>
</evidence>
<feature type="transmembrane region" description="Helical" evidence="1">
    <location>
        <begin position="106"/>
        <end position="129"/>
    </location>
</feature>
<name>A0A098Y8M6_9ACTN</name>
<evidence type="ECO:0000256" key="1">
    <source>
        <dbReference type="SAM" id="Phobius"/>
    </source>
</evidence>
<keyword evidence="1" id="KW-1133">Transmembrane helix</keyword>
<dbReference type="AlphaFoldDB" id="A0A098Y8M6"/>
<feature type="transmembrane region" description="Helical" evidence="1">
    <location>
        <begin position="277"/>
        <end position="297"/>
    </location>
</feature>
<feature type="transmembrane region" description="Helical" evidence="1">
    <location>
        <begin position="43"/>
        <end position="62"/>
    </location>
</feature>
<reference evidence="2 3" key="1">
    <citation type="submission" date="2014-07" db="EMBL/GenBank/DDBJ databases">
        <title>Biosystematic studies on Modestobacter strains isolated from extreme hyper-arid desert soil and from historic building.</title>
        <authorList>
            <person name="Bukarasam K."/>
            <person name="Bull A."/>
            <person name="Girard G."/>
            <person name="van Wezel G."/>
            <person name="Goodfellow M."/>
        </authorList>
    </citation>
    <scope>NUCLEOTIDE SEQUENCE [LARGE SCALE GENOMIC DNA]</scope>
    <source>
        <strain evidence="2 3">KNN45-2b</strain>
    </source>
</reference>
<sequence length="394" mass="41719">MLSAVRHTDETDRATTFELFFDLVYVFAAIQITGYIFRTHSALGVVQGMLLLALLWWTWTGYTWLGNHARADEGLVRTAMAVATAAVFVVAVTIPEAWRDAPGGLHGPLVLVCAFLLVRCLHLTVYSIAAGGDPSLRRQIAVSWIPTAAGAVLLVAGVLLGGAAQTLLFGAALVVDWGGVYLTSLRGGWRVQSAGHWTERHGLFVLLAIGESVVAMGVGAAEQTVGAPLILACVLGIAAVLCLWWLYFDGIAVAAEERMAAAPGQARAKMAIEGYTYGHFVLVAGVILAAVGVEGVIANADETERLDGFYAVALFGGFAVYLAGHLLFSNRLRLPVSRARVVTTVLLLAVTPLAAYAPPLAALAGLLAILVALIAVETRRYAHQRNEDRNAPAP</sequence>
<feature type="transmembrane region" description="Helical" evidence="1">
    <location>
        <begin position="340"/>
        <end position="357"/>
    </location>
</feature>
<evidence type="ECO:0000313" key="3">
    <source>
        <dbReference type="Proteomes" id="UP000029713"/>
    </source>
</evidence>
<dbReference type="EMBL" id="JPMX01000040">
    <property type="protein sequence ID" value="KGH46809.1"/>
    <property type="molecule type" value="Genomic_DNA"/>
</dbReference>
<protein>
    <submittedName>
        <fullName evidence="2">Low temperature requirement protein A</fullName>
    </submittedName>
</protein>
<feature type="transmembrane region" description="Helical" evidence="1">
    <location>
        <begin position="20"/>
        <end position="37"/>
    </location>
</feature>
<feature type="transmembrane region" description="Helical" evidence="1">
    <location>
        <begin position="201"/>
        <end position="221"/>
    </location>
</feature>
<feature type="transmembrane region" description="Helical" evidence="1">
    <location>
        <begin position="74"/>
        <end position="94"/>
    </location>
</feature>
<comment type="caution">
    <text evidence="2">The sequence shown here is derived from an EMBL/GenBank/DDBJ whole genome shotgun (WGS) entry which is preliminary data.</text>
</comment>
<proteinExistence type="predicted"/>
<dbReference type="STRING" id="1522368.IN07_10225"/>
<dbReference type="PANTHER" id="PTHR36840:SF1">
    <property type="entry name" value="BLL5714 PROTEIN"/>
    <property type="match status" value="1"/>
</dbReference>
<feature type="transmembrane region" description="Helical" evidence="1">
    <location>
        <begin position="309"/>
        <end position="328"/>
    </location>
</feature>
<keyword evidence="1" id="KW-0812">Transmembrane</keyword>
<dbReference type="InterPro" id="IPR010640">
    <property type="entry name" value="Low_temperature_requirement_A"/>
</dbReference>
<keyword evidence="3" id="KW-1185">Reference proteome</keyword>
<feature type="transmembrane region" description="Helical" evidence="1">
    <location>
        <begin position="167"/>
        <end position="189"/>
    </location>
</feature>
<dbReference type="Proteomes" id="UP000029713">
    <property type="component" value="Unassembled WGS sequence"/>
</dbReference>
<gene>
    <name evidence="2" type="ORF">IN07_10225</name>
</gene>
<organism evidence="2 3">
    <name type="scientific">Modestobacter caceresii</name>
    <dbReference type="NCBI Taxonomy" id="1522368"/>
    <lineage>
        <taxon>Bacteria</taxon>
        <taxon>Bacillati</taxon>
        <taxon>Actinomycetota</taxon>
        <taxon>Actinomycetes</taxon>
        <taxon>Geodermatophilales</taxon>
        <taxon>Geodermatophilaceae</taxon>
        <taxon>Modestobacter</taxon>
    </lineage>
</organism>
<keyword evidence="1" id="KW-0472">Membrane</keyword>
<feature type="transmembrane region" description="Helical" evidence="1">
    <location>
        <begin position="227"/>
        <end position="248"/>
    </location>
</feature>
<dbReference type="PANTHER" id="PTHR36840">
    <property type="entry name" value="BLL5714 PROTEIN"/>
    <property type="match status" value="1"/>
</dbReference>
<feature type="transmembrane region" description="Helical" evidence="1">
    <location>
        <begin position="363"/>
        <end position="382"/>
    </location>
</feature>
<dbReference type="Pfam" id="PF06772">
    <property type="entry name" value="LtrA"/>
    <property type="match status" value="1"/>
</dbReference>
<feature type="transmembrane region" description="Helical" evidence="1">
    <location>
        <begin position="141"/>
        <end position="161"/>
    </location>
</feature>
<accession>A0A098Y8M6</accession>